<reference evidence="8" key="1">
    <citation type="journal article" date="2014" name="Sci. Data">
        <title>Genomes of diverse isolates of the marine cyanobacterium Prochlorococcus.</title>
        <authorList>
            <person name="Biller S."/>
            <person name="Berube P."/>
            <person name="Thompson J."/>
            <person name="Kelly L."/>
            <person name="Roggensack S."/>
            <person name="Awad L."/>
            <person name="Roache-Johnson K."/>
            <person name="Ding H."/>
            <person name="Giovannoni S.J."/>
            <person name="Moore L.R."/>
            <person name="Chisholm S.W."/>
        </authorList>
    </citation>
    <scope>NUCLEOTIDE SEQUENCE [LARGE SCALE GENOMIC DNA]</scope>
    <source>
        <strain evidence="8">MIT 9314</strain>
    </source>
</reference>
<evidence type="ECO:0000256" key="1">
    <source>
        <dbReference type="ARBA" id="ARBA00008725"/>
    </source>
</evidence>
<dbReference type="Pfam" id="PF12849">
    <property type="entry name" value="PBP_like_2"/>
    <property type="match status" value="1"/>
</dbReference>
<evidence type="ECO:0000259" key="6">
    <source>
        <dbReference type="Pfam" id="PF12849"/>
    </source>
</evidence>
<dbReference type="PIRSF" id="PIRSF002756">
    <property type="entry name" value="PstS"/>
    <property type="match status" value="1"/>
</dbReference>
<dbReference type="InterPro" id="IPR024370">
    <property type="entry name" value="PBP_domain"/>
</dbReference>
<evidence type="ECO:0000256" key="5">
    <source>
        <dbReference type="SAM" id="SignalP"/>
    </source>
</evidence>
<dbReference type="InterPro" id="IPR005673">
    <property type="entry name" value="ABC_phos-bd_PstS"/>
</dbReference>
<evidence type="ECO:0000256" key="4">
    <source>
        <dbReference type="PIRNR" id="PIRNR002756"/>
    </source>
</evidence>
<comment type="caution">
    <text evidence="7">The sequence shown here is derived from an EMBL/GenBank/DDBJ whole genome shotgun (WGS) entry which is preliminary data.</text>
</comment>
<dbReference type="GO" id="GO:0043190">
    <property type="term" value="C:ATP-binding cassette (ABC) transporter complex"/>
    <property type="evidence" value="ECO:0007669"/>
    <property type="project" value="InterPro"/>
</dbReference>
<dbReference type="EMBL" id="JNAO01000005">
    <property type="protein sequence ID" value="KGG02356.1"/>
    <property type="molecule type" value="Genomic_DNA"/>
</dbReference>
<proteinExistence type="inferred from homology"/>
<dbReference type="CDD" id="cd13565">
    <property type="entry name" value="PBP2_PstS"/>
    <property type="match status" value="1"/>
</dbReference>
<feature type="domain" description="PBP" evidence="6">
    <location>
        <begin position="30"/>
        <end position="288"/>
    </location>
</feature>
<feature type="signal peptide" evidence="5">
    <location>
        <begin position="1"/>
        <end position="20"/>
    </location>
</feature>
<feature type="chain" id="PRO_5001985955" description="Phosphate-binding protein" evidence="5">
    <location>
        <begin position="21"/>
        <end position="331"/>
    </location>
</feature>
<comment type="similarity">
    <text evidence="1 4">Belongs to the PstS family.</text>
</comment>
<gene>
    <name evidence="7" type="ORF">EU98_0534</name>
</gene>
<evidence type="ECO:0000313" key="7">
    <source>
        <dbReference type="EMBL" id="KGG02356.1"/>
    </source>
</evidence>
<keyword evidence="5" id="KW-0732">Signal</keyword>
<dbReference type="GO" id="GO:0035435">
    <property type="term" value="P:phosphate ion transmembrane transport"/>
    <property type="evidence" value="ECO:0007669"/>
    <property type="project" value="InterPro"/>
</dbReference>
<dbReference type="InterPro" id="IPR050962">
    <property type="entry name" value="Phosphate-bind_PstS"/>
</dbReference>
<dbReference type="NCBIfam" id="TIGR00975">
    <property type="entry name" value="3a0107s03"/>
    <property type="match status" value="1"/>
</dbReference>
<dbReference type="Proteomes" id="UP000030533">
    <property type="component" value="Unassembled WGS sequence"/>
</dbReference>
<dbReference type="eggNOG" id="COG0226">
    <property type="taxonomic scope" value="Bacteria"/>
</dbReference>
<dbReference type="PANTHER" id="PTHR42996">
    <property type="entry name" value="PHOSPHATE-BINDING PROTEIN PSTS"/>
    <property type="match status" value="1"/>
</dbReference>
<dbReference type="Gene3D" id="3.40.190.10">
    <property type="entry name" value="Periplasmic binding protein-like II"/>
    <property type="match status" value="2"/>
</dbReference>
<sequence length="331" mass="34741">MTSMNIAKKALVFTSAVAIAAGTSVPGTSVSARTRLSGAGASFPAKIYTRWFKDLATSGGPRVNYQAVGSGSGRKAFIDQTVNFGASDDPMKAKDIAKVTRGLVQIPMVGGTIAFGYNYDCDLKLTQEQAVRVAMGMVKNWKELGCKSGKLTWAHRSDGSGTTKAFTNSMEAFSKTWTLGTGKSVKWPAGVGAKGNSGVAGVIQNTPGAIGYVNQSYIKGNVKAAALQNLSGEFLKPSVEAGAKALNGITLDENLAGKNPNPTAKGAYPIASLTWILAYEEGNGRNTKAIKQAFNTLLSDEYQDKAPSLGFVPLKGDILEKSRAAVKRIGK</sequence>
<evidence type="ECO:0000313" key="8">
    <source>
        <dbReference type="Proteomes" id="UP000030533"/>
    </source>
</evidence>
<dbReference type="PANTHER" id="PTHR42996:SF1">
    <property type="entry name" value="PHOSPHATE-BINDING PROTEIN PSTS"/>
    <property type="match status" value="1"/>
</dbReference>
<dbReference type="AlphaFoldDB" id="A0A0A2AL50"/>
<evidence type="ECO:0000256" key="3">
    <source>
        <dbReference type="ARBA" id="ARBA00022592"/>
    </source>
</evidence>
<dbReference type="GO" id="GO:0042301">
    <property type="term" value="F:phosphate ion binding"/>
    <property type="evidence" value="ECO:0007669"/>
    <property type="project" value="InterPro"/>
</dbReference>
<keyword evidence="3 4" id="KW-0592">Phosphate transport</keyword>
<keyword evidence="2 4" id="KW-0813">Transport</keyword>
<dbReference type="STRING" id="167548.EU98_0534"/>
<protein>
    <recommendedName>
        <fullName evidence="4">Phosphate-binding protein</fullName>
    </recommendedName>
</protein>
<accession>A0A0A2AL50</accession>
<evidence type="ECO:0000256" key="2">
    <source>
        <dbReference type="ARBA" id="ARBA00022448"/>
    </source>
</evidence>
<name>A0A0A2AL50_PROMR</name>
<dbReference type="SUPFAM" id="SSF53850">
    <property type="entry name" value="Periplasmic binding protein-like II"/>
    <property type="match status" value="1"/>
</dbReference>
<organism evidence="7 8">
    <name type="scientific">Prochlorococcus marinus str. MIT 9314</name>
    <dbReference type="NCBI Taxonomy" id="167548"/>
    <lineage>
        <taxon>Bacteria</taxon>
        <taxon>Bacillati</taxon>
        <taxon>Cyanobacteriota</taxon>
        <taxon>Cyanophyceae</taxon>
        <taxon>Synechococcales</taxon>
        <taxon>Prochlorococcaceae</taxon>
        <taxon>Prochlorococcus</taxon>
    </lineage>
</organism>